<keyword evidence="3" id="KW-0418">Kinase</keyword>
<dbReference type="InterPro" id="IPR052028">
    <property type="entry name" value="HipA_Ser/Thr_kinase"/>
</dbReference>
<sequence>MSTESKCLISLNELTDKNKVQDEYTKAAIIELTGDIDVTMQLPFTKQEFVTDWPAKKGKISPTGQQHKLSLVIENKKFKNVVRDGEYILKPSSDEYPNLAENEHATMLVMKMLGFAIPAFGLIRFKKDTEDEAEKAFIIHRFDRYTDSSSIPQQQLASAMGVGEIYGQIKDDKEKYVSYETVWEFLSTTLNNVNLSVKKDFFCRIFTAYLLNNNDLHLGNFSLLALENDTVLAPIYDYITVAPYRELYSDRMALPLFKFEEGGENQSNGMEWHSKYTGYDFLQFGKTLGLNEKMTGNLMDNILKKIPAILSIYQNSYIPNEYYELIEQWIKTIGIYANYREIQTA</sequence>
<dbReference type="GO" id="GO:0005829">
    <property type="term" value="C:cytosol"/>
    <property type="evidence" value="ECO:0007669"/>
    <property type="project" value="TreeGrafter"/>
</dbReference>
<dbReference type="PANTHER" id="PTHR37419:SF6">
    <property type="entry name" value="KINASE HI_0665-RELATED"/>
    <property type="match status" value="1"/>
</dbReference>
<dbReference type="RefSeq" id="WP_014343593.1">
    <property type="nucleotide sequence ID" value="NC_016850.1"/>
</dbReference>
<dbReference type="EMBL" id="JQ031550">
    <property type="protein sequence ID" value="AEY78096.1"/>
    <property type="molecule type" value="Genomic_DNA"/>
</dbReference>
<accession>H2ERS9</accession>
<evidence type="ECO:0000259" key="4">
    <source>
        <dbReference type="Pfam" id="PF07804"/>
    </source>
</evidence>
<protein>
    <recommendedName>
        <fullName evidence="4">HipA-like C-terminal domain-containing protein</fullName>
    </recommendedName>
</protein>
<keyword evidence="2" id="KW-0808">Transferase</keyword>
<proteinExistence type="inferred from homology"/>
<dbReference type="Pfam" id="PF07804">
    <property type="entry name" value="HipA_C"/>
    <property type="match status" value="1"/>
</dbReference>
<evidence type="ECO:0000313" key="5">
    <source>
        <dbReference type="EMBL" id="AEY78096.1"/>
    </source>
</evidence>
<organism evidence="5">
    <name type="scientific">Aliivibrio fischeri</name>
    <name type="common">Vibrio fischeri</name>
    <dbReference type="NCBI Taxonomy" id="668"/>
    <lineage>
        <taxon>Bacteria</taxon>
        <taxon>Pseudomonadati</taxon>
        <taxon>Pseudomonadota</taxon>
        <taxon>Gammaproteobacteria</taxon>
        <taxon>Vibrionales</taxon>
        <taxon>Vibrionaceae</taxon>
        <taxon>Aliivibrio</taxon>
    </lineage>
</organism>
<dbReference type="AlphaFoldDB" id="H2ERS9"/>
<name>H2ERS9_ALIFS</name>
<dbReference type="InterPro" id="IPR012893">
    <property type="entry name" value="HipA-like_C"/>
</dbReference>
<feature type="domain" description="HipA-like C-terminal" evidence="4">
    <location>
        <begin position="60"/>
        <end position="307"/>
    </location>
</feature>
<evidence type="ECO:0000256" key="1">
    <source>
        <dbReference type="ARBA" id="ARBA00010164"/>
    </source>
</evidence>
<reference evidence="5" key="1">
    <citation type="submission" date="2011-11" db="EMBL/GenBank/DDBJ databases">
        <authorList>
            <person name="Summers A.O."/>
            <person name="Wireman J."/>
            <person name="Williams L.E."/>
        </authorList>
    </citation>
    <scope>NUCLEOTIDE SEQUENCE</scope>
    <source>
        <strain evidence="5">CG103</strain>
        <plasmid evidence="5">pCG103-32</plasmid>
    </source>
</reference>
<keyword evidence="5" id="KW-0614">Plasmid</keyword>
<geneLocation type="plasmid" evidence="5">
    <name>pCG103-32</name>
</geneLocation>
<dbReference type="Gene3D" id="1.10.1070.20">
    <property type="match status" value="1"/>
</dbReference>
<dbReference type="GO" id="GO:0004674">
    <property type="term" value="F:protein serine/threonine kinase activity"/>
    <property type="evidence" value="ECO:0007669"/>
    <property type="project" value="TreeGrafter"/>
</dbReference>
<evidence type="ECO:0000256" key="3">
    <source>
        <dbReference type="ARBA" id="ARBA00022777"/>
    </source>
</evidence>
<evidence type="ECO:0000256" key="2">
    <source>
        <dbReference type="ARBA" id="ARBA00022679"/>
    </source>
</evidence>
<comment type="similarity">
    <text evidence="1">Belongs to the HipA Ser/Thr kinase family.</text>
</comment>
<dbReference type="PANTHER" id="PTHR37419">
    <property type="entry name" value="SERINE/THREONINE-PROTEIN KINASE TOXIN HIPA"/>
    <property type="match status" value="1"/>
</dbReference>